<keyword evidence="3" id="KW-1185">Reference proteome</keyword>
<feature type="non-terminal residue" evidence="2">
    <location>
        <position position="1"/>
    </location>
</feature>
<proteinExistence type="predicted"/>
<dbReference type="EMBL" id="VZSO01000285">
    <property type="protein sequence ID" value="NWZ27738.1"/>
    <property type="molecule type" value="Genomic_DNA"/>
</dbReference>
<sequence>VPSPTDLVVTSQNFKTVLSWQYQPMSETPYFVVEMKPYIPGTYMTVSTCVNISTNSCDLSREVKETFSPYWFRVKAVVGSEQSEYVETNEFILQKHGKIGPPKLDLSRHADKIIVDIYHPV</sequence>
<dbReference type="PANTHER" id="PTHR20859:SF5">
    <property type="entry name" value="INTERFERON GAMMA RECEPTOR 1"/>
    <property type="match status" value="1"/>
</dbReference>
<name>A0A7K7LAC7_9AVES</name>
<protein>
    <submittedName>
        <fullName evidence="2">INGR1 protein</fullName>
    </submittedName>
</protein>
<dbReference type="Gene3D" id="2.60.40.10">
    <property type="entry name" value="Immunoglobulins"/>
    <property type="match status" value="2"/>
</dbReference>
<evidence type="ECO:0000313" key="2">
    <source>
        <dbReference type="EMBL" id="NWZ27738.1"/>
    </source>
</evidence>
<feature type="non-terminal residue" evidence="2">
    <location>
        <position position="121"/>
    </location>
</feature>
<dbReference type="InterPro" id="IPR036116">
    <property type="entry name" value="FN3_sf"/>
</dbReference>
<dbReference type="GO" id="GO:0005886">
    <property type="term" value="C:plasma membrane"/>
    <property type="evidence" value="ECO:0007669"/>
    <property type="project" value="TreeGrafter"/>
</dbReference>
<evidence type="ECO:0000259" key="1">
    <source>
        <dbReference type="Pfam" id="PF01108"/>
    </source>
</evidence>
<feature type="domain" description="Fibronectin type-III" evidence="1">
    <location>
        <begin position="1"/>
        <end position="84"/>
    </location>
</feature>
<dbReference type="SUPFAM" id="SSF49265">
    <property type="entry name" value="Fibronectin type III"/>
    <property type="match status" value="1"/>
</dbReference>
<dbReference type="Pfam" id="PF01108">
    <property type="entry name" value="Tissue_fac"/>
    <property type="match status" value="1"/>
</dbReference>
<evidence type="ECO:0000313" key="3">
    <source>
        <dbReference type="Proteomes" id="UP000525565"/>
    </source>
</evidence>
<dbReference type="InterPro" id="IPR013783">
    <property type="entry name" value="Ig-like_fold"/>
</dbReference>
<gene>
    <name evidence="2" type="primary">Ifngr1_0</name>
    <name evidence="2" type="ORF">ASASCU_R02537</name>
</gene>
<dbReference type="InterPro" id="IPR003961">
    <property type="entry name" value="FN3_dom"/>
</dbReference>
<reference evidence="2 3" key="1">
    <citation type="submission" date="2019-09" db="EMBL/GenBank/DDBJ databases">
        <title>Bird 10,000 Genomes (B10K) Project - Family phase.</title>
        <authorList>
            <person name="Zhang G."/>
        </authorList>
    </citation>
    <scope>NUCLEOTIDE SEQUENCE [LARGE SCALE GENOMIC DNA]</scope>
    <source>
        <strain evidence="2">OUT-0051</strain>
        <tissue evidence="2">Kidney</tissue>
    </source>
</reference>
<comment type="caution">
    <text evidence="2">The sequence shown here is derived from an EMBL/GenBank/DDBJ whole genome shotgun (WGS) entry which is preliminary data.</text>
</comment>
<dbReference type="PANTHER" id="PTHR20859">
    <property type="entry name" value="INTERFERON/INTERLEUKIN RECEPTOR"/>
    <property type="match status" value="1"/>
</dbReference>
<organism evidence="2 3">
    <name type="scientific">Asarcornis scutulata</name>
    <dbReference type="NCBI Taxonomy" id="75869"/>
    <lineage>
        <taxon>Eukaryota</taxon>
        <taxon>Metazoa</taxon>
        <taxon>Chordata</taxon>
        <taxon>Craniata</taxon>
        <taxon>Vertebrata</taxon>
        <taxon>Euteleostomi</taxon>
        <taxon>Archelosauria</taxon>
        <taxon>Archosauria</taxon>
        <taxon>Dinosauria</taxon>
        <taxon>Saurischia</taxon>
        <taxon>Theropoda</taxon>
        <taxon>Coelurosauria</taxon>
        <taxon>Aves</taxon>
        <taxon>Neognathae</taxon>
        <taxon>Galloanserae</taxon>
        <taxon>Anseriformes</taxon>
        <taxon>Anatidae</taxon>
        <taxon>Anatinae</taxon>
        <taxon>Asarcornis</taxon>
    </lineage>
</organism>
<dbReference type="AlphaFoldDB" id="A0A7K7LAC7"/>
<dbReference type="InterPro" id="IPR050650">
    <property type="entry name" value="Type-II_Cytokine-TF_Rcpt"/>
</dbReference>
<dbReference type="GO" id="GO:0004896">
    <property type="term" value="F:cytokine receptor activity"/>
    <property type="evidence" value="ECO:0007669"/>
    <property type="project" value="TreeGrafter"/>
</dbReference>
<accession>A0A7K7LAC7</accession>
<dbReference type="Proteomes" id="UP000525565">
    <property type="component" value="Unassembled WGS sequence"/>
</dbReference>